<organism evidence="2 3">
    <name type="scientific">Clostridium novyi A str. 4552</name>
    <dbReference type="NCBI Taxonomy" id="1444289"/>
    <lineage>
        <taxon>Bacteria</taxon>
        <taxon>Bacillati</taxon>
        <taxon>Bacillota</taxon>
        <taxon>Clostridia</taxon>
        <taxon>Eubacteriales</taxon>
        <taxon>Clostridiaceae</taxon>
        <taxon>Clostridium</taxon>
    </lineage>
</organism>
<comment type="caution">
    <text evidence="2">The sequence shown here is derived from an EMBL/GenBank/DDBJ whole genome shotgun (WGS) entry which is preliminary data.</text>
</comment>
<sequence length="168" mass="19575">MTNYTVTSNLDITNLKISDGAYRCYMLLQSMCYGDKTTCYPSIKYIAIALGRSCRTINRYIKELVSLKLIIKRRRGSISNLYVLVQKKVNNAVDRLKQAVKGKKNDNDTQNMCKQNNNKNNYKNNKNKNNHSNNQRTDFNDYPQREYDYNKLEELLLYGKGSLSECQI</sequence>
<reference evidence="2 3" key="1">
    <citation type="submission" date="2014-01" db="EMBL/GenBank/DDBJ databases">
        <title>Plasmidome dynamics in the species complex Clostridium novyi sensu lato converts strains of independent lineages into distinctly different pathogens.</title>
        <authorList>
            <person name="Skarin H."/>
            <person name="Segerman B."/>
        </authorList>
    </citation>
    <scope>NUCLEOTIDE SEQUENCE [LARGE SCALE GENOMIC DNA]</scope>
    <source>
        <strain evidence="2 3">4552</strain>
    </source>
</reference>
<dbReference type="AlphaFoldDB" id="A0A0A0I0Q2"/>
<proteinExistence type="predicted"/>
<evidence type="ECO:0000313" key="3">
    <source>
        <dbReference type="Proteomes" id="UP000030012"/>
    </source>
</evidence>
<dbReference type="RefSeq" id="WP_039256188.1">
    <property type="nucleotide sequence ID" value="NZ_JENJ01000074.1"/>
</dbReference>
<dbReference type="Proteomes" id="UP000030012">
    <property type="component" value="Unassembled WGS sequence"/>
</dbReference>
<evidence type="ECO:0000256" key="1">
    <source>
        <dbReference type="SAM" id="MobiDB-lite"/>
    </source>
</evidence>
<dbReference type="InterPro" id="IPR036388">
    <property type="entry name" value="WH-like_DNA-bd_sf"/>
</dbReference>
<dbReference type="EMBL" id="JENJ01000074">
    <property type="protein sequence ID" value="KGM94352.1"/>
    <property type="molecule type" value="Genomic_DNA"/>
</dbReference>
<dbReference type="Pfam" id="PF13730">
    <property type="entry name" value="HTH_36"/>
    <property type="match status" value="1"/>
</dbReference>
<feature type="compositionally biased region" description="Low complexity" evidence="1">
    <location>
        <begin position="111"/>
        <end position="124"/>
    </location>
</feature>
<feature type="region of interest" description="Disordered" evidence="1">
    <location>
        <begin position="100"/>
        <end position="142"/>
    </location>
</feature>
<gene>
    <name evidence="2" type="ORF">Z968_11770</name>
</gene>
<dbReference type="OrthoDB" id="1937422at2"/>
<protein>
    <submittedName>
        <fullName evidence="2">Transcriptional regulator</fullName>
    </submittedName>
</protein>
<evidence type="ECO:0000313" key="2">
    <source>
        <dbReference type="EMBL" id="KGM94352.1"/>
    </source>
</evidence>
<dbReference type="Gene3D" id="1.10.10.10">
    <property type="entry name" value="Winged helix-like DNA-binding domain superfamily/Winged helix DNA-binding domain"/>
    <property type="match status" value="1"/>
</dbReference>
<name>A0A0A0I0Q2_CLONO</name>
<accession>A0A0A0I0Q2</accession>